<dbReference type="PIRSF" id="PIRSF033490">
    <property type="entry name" value="MazF"/>
    <property type="match status" value="1"/>
</dbReference>
<keyword evidence="5" id="KW-1185">Reference proteome</keyword>
<dbReference type="GO" id="GO:0016787">
    <property type="term" value="F:hydrolase activity"/>
    <property type="evidence" value="ECO:0007669"/>
    <property type="project" value="UniProtKB-KW"/>
</dbReference>
<keyword evidence="3" id="KW-0255">Endonuclease</keyword>
<comment type="similarity">
    <text evidence="1 3">Belongs to the PemK/MazF family.</text>
</comment>
<evidence type="ECO:0000256" key="3">
    <source>
        <dbReference type="PIRNR" id="PIRNR033490"/>
    </source>
</evidence>
<dbReference type="SUPFAM" id="SSF50118">
    <property type="entry name" value="Cell growth inhibitor/plasmid maintenance toxic component"/>
    <property type="match status" value="1"/>
</dbReference>
<reference evidence="4 5" key="1">
    <citation type="journal article" date="2021" name="Int. J. Syst. Evol. Microbiol.">
        <title>Amazonocrinis nigriterrae gen. nov., sp. nov., Atlanticothrix silvestris gen. nov., sp. nov. and Dendronalium phyllosphericum gen. nov., sp. nov., nostocacean cyanobacteria from Brazilian environments.</title>
        <authorList>
            <person name="Alvarenga D.O."/>
            <person name="Andreote A.P.D."/>
            <person name="Branco L.H.Z."/>
            <person name="Delbaje E."/>
            <person name="Cruz R.B."/>
            <person name="Varani A.M."/>
            <person name="Fiore M.F."/>
        </authorList>
    </citation>
    <scope>NUCLEOTIDE SEQUENCE [LARGE SCALE GENOMIC DNA]</scope>
    <source>
        <strain evidence="4 5">CENA369</strain>
    </source>
</reference>
<gene>
    <name evidence="4" type="ORF">I8752_07615</name>
</gene>
<dbReference type="InterPro" id="IPR003477">
    <property type="entry name" value="PemK-like"/>
</dbReference>
<protein>
    <recommendedName>
        <fullName evidence="3">mRNA interferase</fullName>
        <ecNumber evidence="3">3.1.-.-</ecNumber>
    </recommendedName>
</protein>
<comment type="function">
    <text evidence="3">Toxic component of a type II toxin-antitoxin (TA) system.</text>
</comment>
<dbReference type="Gene3D" id="2.30.30.110">
    <property type="match status" value="1"/>
</dbReference>
<keyword evidence="2" id="KW-1277">Toxin-antitoxin system</keyword>
<evidence type="ECO:0000256" key="2">
    <source>
        <dbReference type="ARBA" id="ARBA00022649"/>
    </source>
</evidence>
<name>A0A8J7I4M0_9NOST</name>
<sequence>MTLERGEIWLANLNPTKGYEQGETRPIIIFQNEVFSQFSTTVITILLTTNLRRASLPTCFLITAIERVIERDSVALCYQLGVIDRARLQGKLGKLSLEIMTNLEGKVLLTLGYKF</sequence>
<dbReference type="GO" id="GO:0006402">
    <property type="term" value="P:mRNA catabolic process"/>
    <property type="evidence" value="ECO:0007669"/>
    <property type="project" value="TreeGrafter"/>
</dbReference>
<dbReference type="GO" id="GO:0004521">
    <property type="term" value="F:RNA endonuclease activity"/>
    <property type="evidence" value="ECO:0007669"/>
    <property type="project" value="TreeGrafter"/>
</dbReference>
<dbReference type="InterPro" id="IPR011067">
    <property type="entry name" value="Plasmid_toxin/cell-grow_inhib"/>
</dbReference>
<organism evidence="4 5">
    <name type="scientific">Dendronalium phyllosphericum CENA369</name>
    <dbReference type="NCBI Taxonomy" id="1725256"/>
    <lineage>
        <taxon>Bacteria</taxon>
        <taxon>Bacillati</taxon>
        <taxon>Cyanobacteriota</taxon>
        <taxon>Cyanophyceae</taxon>
        <taxon>Nostocales</taxon>
        <taxon>Nostocaceae</taxon>
        <taxon>Dendronalium</taxon>
        <taxon>Dendronalium phyllosphericum</taxon>
    </lineage>
</organism>
<proteinExistence type="inferred from homology"/>
<dbReference type="AlphaFoldDB" id="A0A8J7I4M0"/>
<dbReference type="GO" id="GO:0003677">
    <property type="term" value="F:DNA binding"/>
    <property type="evidence" value="ECO:0007669"/>
    <property type="project" value="InterPro"/>
</dbReference>
<dbReference type="Proteomes" id="UP000662314">
    <property type="component" value="Unassembled WGS sequence"/>
</dbReference>
<keyword evidence="3" id="KW-0540">Nuclease</keyword>
<dbReference type="PANTHER" id="PTHR33988">
    <property type="entry name" value="ENDORIBONUCLEASE MAZF-RELATED"/>
    <property type="match status" value="1"/>
</dbReference>
<comment type="caution">
    <text evidence="4">The sequence shown here is derived from an EMBL/GenBank/DDBJ whole genome shotgun (WGS) entry which is preliminary data.</text>
</comment>
<evidence type="ECO:0000313" key="4">
    <source>
        <dbReference type="EMBL" id="MBH8572886.1"/>
    </source>
</evidence>
<dbReference type="PANTHER" id="PTHR33988:SF2">
    <property type="entry name" value="ENDORIBONUCLEASE MAZF"/>
    <property type="match status" value="1"/>
</dbReference>
<keyword evidence="3" id="KW-0378">Hydrolase</keyword>
<evidence type="ECO:0000256" key="1">
    <source>
        <dbReference type="ARBA" id="ARBA00007521"/>
    </source>
</evidence>
<evidence type="ECO:0000313" key="5">
    <source>
        <dbReference type="Proteomes" id="UP000662314"/>
    </source>
</evidence>
<dbReference type="EC" id="3.1.-.-" evidence="3"/>
<dbReference type="GO" id="GO:0016075">
    <property type="term" value="P:rRNA catabolic process"/>
    <property type="evidence" value="ECO:0007669"/>
    <property type="project" value="TreeGrafter"/>
</dbReference>
<accession>A0A8J7I4M0</accession>
<dbReference type="EMBL" id="JAECZA010000020">
    <property type="protein sequence ID" value="MBH8572886.1"/>
    <property type="molecule type" value="Genomic_DNA"/>
</dbReference>
<dbReference type="Pfam" id="PF02452">
    <property type="entry name" value="PemK_toxin"/>
    <property type="match status" value="1"/>
</dbReference>
<dbReference type="RefSeq" id="WP_214431710.1">
    <property type="nucleotide sequence ID" value="NZ_CAWPUQ010000111.1"/>
</dbReference>